<accession>K7R0R8</accession>
<dbReference type="STRING" id="751945.Theos_1859"/>
<dbReference type="KEGG" id="tos:Theos_1859"/>
<dbReference type="PATRIC" id="fig|751945.3.peg.1824"/>
<gene>
    <name evidence="1" type="ORF">Theos_1859</name>
</gene>
<evidence type="ECO:0000313" key="2">
    <source>
        <dbReference type="Proteomes" id="UP000000211"/>
    </source>
</evidence>
<proteinExistence type="predicted"/>
<dbReference type="RefSeq" id="WP_016330054.1">
    <property type="nucleotide sequence ID" value="NC_019386.1"/>
</dbReference>
<dbReference type="EMBL" id="CP003249">
    <property type="protein sequence ID" value="AFV76875.1"/>
    <property type="molecule type" value="Genomic_DNA"/>
</dbReference>
<keyword evidence="2" id="KW-1185">Reference proteome</keyword>
<organism evidence="1 2">
    <name type="scientific">Thermus oshimai JL-2</name>
    <dbReference type="NCBI Taxonomy" id="751945"/>
    <lineage>
        <taxon>Bacteria</taxon>
        <taxon>Thermotogati</taxon>
        <taxon>Deinococcota</taxon>
        <taxon>Deinococci</taxon>
        <taxon>Thermales</taxon>
        <taxon>Thermaceae</taxon>
        <taxon>Thermus</taxon>
    </lineage>
</organism>
<evidence type="ECO:0000313" key="1">
    <source>
        <dbReference type="EMBL" id="AFV76875.1"/>
    </source>
</evidence>
<reference evidence="1 2" key="1">
    <citation type="journal article" date="2013" name="Genome Announc.">
        <title>Whole Genome Sequencing of Thermus oshimai JL-2 and Thermus thermophilus JL-18, Incomplete Denitrifiers from the United States Great Basin.</title>
        <authorList>
            <person name="Murugapiran S.K."/>
            <person name="Huntemann M."/>
            <person name="Wei C.L."/>
            <person name="Han J."/>
            <person name="Detter J.C."/>
            <person name="Han C.S."/>
            <person name="Erkkila T.H."/>
            <person name="Teshima H."/>
            <person name="Chen A."/>
            <person name="Kyrpides N."/>
            <person name="Mavrommatis K."/>
            <person name="Markowitz V."/>
            <person name="Szeto E."/>
            <person name="Ivanova N."/>
            <person name="Pagani I."/>
            <person name="Lam J."/>
            <person name="McDonald A.I."/>
            <person name="Dodsworth J.A."/>
            <person name="Pati A."/>
            <person name="Goodwin L."/>
            <person name="Peters L."/>
            <person name="Pitluck S."/>
            <person name="Woyke T."/>
            <person name="Hedlund B.P."/>
        </authorList>
    </citation>
    <scope>NUCLEOTIDE SEQUENCE</scope>
    <source>
        <strain evidence="1 2">JL-2</strain>
    </source>
</reference>
<dbReference type="HOGENOM" id="CLU_1233821_0_0_0"/>
<dbReference type="AlphaFoldDB" id="K7R0R8"/>
<dbReference type="OrthoDB" id="30944at2"/>
<dbReference type="eggNOG" id="ENOG502ZE36">
    <property type="taxonomic scope" value="Bacteria"/>
</dbReference>
<name>K7R0R8_THEOS</name>
<protein>
    <submittedName>
        <fullName evidence="1">Uncharacterized protein</fullName>
    </submittedName>
</protein>
<sequence length="219" mass="24465">MDPGLQAAFRHVERLLMGDMAHPGLTLHELERLVGYPAKGSGPLSYTLPPSPELKGVQAVRLFYYPKDPALQLIVEVEEFSGRRHLRHFRWNGFTWEVPEGHKDLRATEELLGFQKVGEDYFLGFSREEARELAGALRRGEVPGAKYLLCPKCSARIFYAPGTNPVGVACPACGNPTLLFKTLSPGERKDPLEALAEEQKALRQALEELLAYLKRKLGP</sequence>
<dbReference type="Proteomes" id="UP000000211">
    <property type="component" value="Chromosome"/>
</dbReference>